<accession>A0ABV0F1Z2</accession>
<reference evidence="5" key="1">
    <citation type="submission" date="2016-06" db="EMBL/GenBank/DDBJ databases">
        <title>Four novel species of enterococci isolated from chicken manure.</title>
        <authorList>
            <person name="Van Tyne D."/>
        </authorList>
    </citation>
    <scope>NUCLEOTIDE SEQUENCE [LARGE SCALE GENOMIC DNA]</scope>
    <source>
        <strain evidence="5">JM9A</strain>
    </source>
</reference>
<keyword evidence="2" id="KW-1133">Transmembrane helix</keyword>
<dbReference type="CDD" id="cd00093">
    <property type="entry name" value="HTH_XRE"/>
    <property type="match status" value="1"/>
</dbReference>
<dbReference type="EMBL" id="MAEI02000001">
    <property type="protein sequence ID" value="MEO1781082.1"/>
    <property type="molecule type" value="Genomic_DNA"/>
</dbReference>
<reference evidence="4 5" key="2">
    <citation type="submission" date="2024-02" db="EMBL/GenBank/DDBJ databases">
        <title>The Genome Sequence of Enterococcus diestrammenae JM9A.</title>
        <authorList>
            <person name="Earl A."/>
            <person name="Manson A."/>
            <person name="Gilmore M."/>
            <person name="Sanders J."/>
            <person name="Shea T."/>
            <person name="Howe W."/>
            <person name="Livny J."/>
            <person name="Cuomo C."/>
            <person name="Neafsey D."/>
            <person name="Birren B."/>
        </authorList>
    </citation>
    <scope>NUCLEOTIDE SEQUENCE [LARGE SCALE GENOMIC DNA]</scope>
    <source>
        <strain evidence="4 5">JM9A</strain>
    </source>
</reference>
<gene>
    <name evidence="4" type="ORF">BAU18_000661</name>
</gene>
<proteinExistence type="predicted"/>
<dbReference type="SUPFAM" id="SSF47413">
    <property type="entry name" value="lambda repressor-like DNA-binding domains"/>
    <property type="match status" value="1"/>
</dbReference>
<evidence type="ECO:0000256" key="1">
    <source>
        <dbReference type="ARBA" id="ARBA00023125"/>
    </source>
</evidence>
<dbReference type="PANTHER" id="PTHR46558:SF15">
    <property type="entry name" value="HELIX-TURN-HELIX DOMAIN PROTEIN"/>
    <property type="match status" value="1"/>
</dbReference>
<feature type="transmembrane region" description="Helical" evidence="2">
    <location>
        <begin position="173"/>
        <end position="192"/>
    </location>
</feature>
<feature type="transmembrane region" description="Helical" evidence="2">
    <location>
        <begin position="116"/>
        <end position="135"/>
    </location>
</feature>
<evidence type="ECO:0000313" key="5">
    <source>
        <dbReference type="Proteomes" id="UP001429357"/>
    </source>
</evidence>
<comment type="caution">
    <text evidence="4">The sequence shown here is derived from an EMBL/GenBank/DDBJ whole genome shotgun (WGS) entry which is preliminary data.</text>
</comment>
<protein>
    <recommendedName>
        <fullName evidence="3">HTH cro/C1-type domain-containing protein</fullName>
    </recommendedName>
</protein>
<keyword evidence="1" id="KW-0238">DNA-binding</keyword>
<feature type="transmembrane region" description="Helical" evidence="2">
    <location>
        <begin position="142"/>
        <end position="161"/>
    </location>
</feature>
<dbReference type="Pfam" id="PF01381">
    <property type="entry name" value="HTH_3"/>
    <property type="match status" value="1"/>
</dbReference>
<feature type="transmembrane region" description="Helical" evidence="2">
    <location>
        <begin position="85"/>
        <end position="104"/>
    </location>
</feature>
<organism evidence="4 5">
    <name type="scientific">Enterococcus diestrammenae</name>
    <dbReference type="NCBI Taxonomy" id="1155073"/>
    <lineage>
        <taxon>Bacteria</taxon>
        <taxon>Bacillati</taxon>
        <taxon>Bacillota</taxon>
        <taxon>Bacilli</taxon>
        <taxon>Lactobacillales</taxon>
        <taxon>Enterococcaceae</taxon>
        <taxon>Enterococcus</taxon>
    </lineage>
</organism>
<keyword evidence="2" id="KW-0812">Transmembrane</keyword>
<sequence length="194" mass="22859">MLAEILKQRRTELGLTQQIVAEHLNVTRQAISSWETGKSFPDIPTLVKLSDYYQLSLDRMLKGDAAYMQKIEADKRDLTYLKRKLANSMAPFIILLGLLILLELTQHDFKEQLWDWLYLFTRWGVLLYSLWLYWIIRQARRLNLWLSTSFILIFLTLTLRFAEPLFTLPYAGLIYWVLQVAALAGIVISLRYKK</sequence>
<feature type="domain" description="HTH cro/C1-type" evidence="3">
    <location>
        <begin position="6"/>
        <end position="60"/>
    </location>
</feature>
<keyword evidence="5" id="KW-1185">Reference proteome</keyword>
<name>A0ABV0F1Z2_9ENTE</name>
<dbReference type="Gene3D" id="1.10.260.40">
    <property type="entry name" value="lambda repressor-like DNA-binding domains"/>
    <property type="match status" value="1"/>
</dbReference>
<dbReference type="PROSITE" id="PS50943">
    <property type="entry name" value="HTH_CROC1"/>
    <property type="match status" value="1"/>
</dbReference>
<evidence type="ECO:0000256" key="2">
    <source>
        <dbReference type="SAM" id="Phobius"/>
    </source>
</evidence>
<dbReference type="SMART" id="SM00530">
    <property type="entry name" value="HTH_XRE"/>
    <property type="match status" value="1"/>
</dbReference>
<dbReference type="InterPro" id="IPR010982">
    <property type="entry name" value="Lambda_DNA-bd_dom_sf"/>
</dbReference>
<evidence type="ECO:0000259" key="3">
    <source>
        <dbReference type="PROSITE" id="PS50943"/>
    </source>
</evidence>
<keyword evidence="2" id="KW-0472">Membrane</keyword>
<dbReference type="Proteomes" id="UP001429357">
    <property type="component" value="Unassembled WGS sequence"/>
</dbReference>
<dbReference type="RefSeq" id="WP_161870696.1">
    <property type="nucleotide sequence ID" value="NZ_MAEI02000001.1"/>
</dbReference>
<dbReference type="PANTHER" id="PTHR46558">
    <property type="entry name" value="TRACRIPTIONAL REGULATORY PROTEIN-RELATED-RELATED"/>
    <property type="match status" value="1"/>
</dbReference>
<evidence type="ECO:0000313" key="4">
    <source>
        <dbReference type="EMBL" id="MEO1781082.1"/>
    </source>
</evidence>
<dbReference type="InterPro" id="IPR001387">
    <property type="entry name" value="Cro/C1-type_HTH"/>
</dbReference>